<accession>A0A328BA29</accession>
<gene>
    <name evidence="1" type="ORF">DLM85_21325</name>
</gene>
<dbReference type="RefSeq" id="WP_111480207.1">
    <property type="nucleotide sequence ID" value="NZ_QHKM01000009.1"/>
</dbReference>
<protein>
    <submittedName>
        <fullName evidence="1">Uncharacterized protein</fullName>
    </submittedName>
</protein>
<dbReference type="Proteomes" id="UP000248553">
    <property type="component" value="Unassembled WGS sequence"/>
</dbReference>
<dbReference type="AlphaFoldDB" id="A0A328BA29"/>
<evidence type="ECO:0000313" key="2">
    <source>
        <dbReference type="Proteomes" id="UP000248553"/>
    </source>
</evidence>
<proteinExistence type="predicted"/>
<keyword evidence="2" id="KW-1185">Reference proteome</keyword>
<organism evidence="1 2">
    <name type="scientific">Hymenobacter edaphi</name>
    <dbReference type="NCBI Taxonomy" id="2211146"/>
    <lineage>
        <taxon>Bacteria</taxon>
        <taxon>Pseudomonadati</taxon>
        <taxon>Bacteroidota</taxon>
        <taxon>Cytophagia</taxon>
        <taxon>Cytophagales</taxon>
        <taxon>Hymenobacteraceae</taxon>
        <taxon>Hymenobacter</taxon>
    </lineage>
</organism>
<evidence type="ECO:0000313" key="1">
    <source>
        <dbReference type="EMBL" id="RAK63545.1"/>
    </source>
</evidence>
<sequence>MPLLHQEVPPQSMVVINNAAFLNAAAPRLEFQAFVARYQPVLESQRKHEGAGLTMFEYRTYRLGDDKIVYAREARGSSLIRLMHFTLVTSQVALPRNVRIGMSKHAFEVAFHHKVPGDAAMVTEATYIPCRRYTFTFEHQKLVKIDYELLLA</sequence>
<comment type="caution">
    <text evidence="1">The sequence shown here is derived from an EMBL/GenBank/DDBJ whole genome shotgun (WGS) entry which is preliminary data.</text>
</comment>
<reference evidence="2" key="1">
    <citation type="submission" date="2018-05" db="EMBL/GenBank/DDBJ databases">
        <authorList>
            <person name="Nie L."/>
        </authorList>
    </citation>
    <scope>NUCLEOTIDE SEQUENCE [LARGE SCALE GENOMIC DNA]</scope>
    <source>
        <strain evidence="2">NL</strain>
    </source>
</reference>
<name>A0A328BA29_9BACT</name>
<dbReference type="EMBL" id="QHKM01000009">
    <property type="protein sequence ID" value="RAK63545.1"/>
    <property type="molecule type" value="Genomic_DNA"/>
</dbReference>